<keyword evidence="9" id="KW-0066">ATP synthesis</keyword>
<protein>
    <submittedName>
        <fullName evidence="10">Uncharacterized protein</fullName>
    </submittedName>
</protein>
<evidence type="ECO:0000313" key="11">
    <source>
        <dbReference type="Proteomes" id="UP000230214"/>
    </source>
</evidence>
<keyword evidence="5" id="KW-0375">Hydrogen ion transport</keyword>
<evidence type="ECO:0000256" key="7">
    <source>
        <dbReference type="ARBA" id="ARBA00023136"/>
    </source>
</evidence>
<keyword evidence="8" id="KW-0139">CF(1)</keyword>
<comment type="subcellular location">
    <subcellularLocation>
        <location evidence="2">Membrane</location>
        <topology evidence="2">Peripheral membrane protein</topology>
    </subcellularLocation>
</comment>
<comment type="function">
    <text evidence="1">Produces ATP from ADP in the presence of a proton gradient across the membrane. The gamma chain is believed to be important in regulating ATPase activity and the flow of protons through the CF(0) complex.</text>
</comment>
<dbReference type="EMBL" id="PCXU01000013">
    <property type="protein sequence ID" value="PIR43720.1"/>
    <property type="molecule type" value="Genomic_DNA"/>
</dbReference>
<evidence type="ECO:0000256" key="1">
    <source>
        <dbReference type="ARBA" id="ARBA00003456"/>
    </source>
</evidence>
<dbReference type="Gene3D" id="3.40.1380.10">
    <property type="match status" value="1"/>
</dbReference>
<keyword evidence="6" id="KW-0406">Ion transport</keyword>
<sequence length="283" mass="32717">MSNYISFKNKYEGIQEVLGTIKTEEKIAATNIHFLKQRVFNLSSFNTELLAILSRFSYFYPSFNTTLTKNKIGSKNILIIITDDKGLVGSLYHNMITLLLDKKKEYHSVIVIGNKGVNYIKEERIYSDDLVSKPFNITSEIPSSTDIENIISYVLNTYNKKDVKRIDILYPKFISLLQQMPIIVSLLPVNLHLEQKGGSGIPIFEGSKKDFFEWGIKTYLETNLYKIFLEANLSEFSARTVAMEHAKTQADERSLQYLHDYHKTKLKILTQRQLESFSSHKYL</sequence>
<evidence type="ECO:0000256" key="4">
    <source>
        <dbReference type="ARBA" id="ARBA00022448"/>
    </source>
</evidence>
<evidence type="ECO:0000256" key="8">
    <source>
        <dbReference type="ARBA" id="ARBA00023196"/>
    </source>
</evidence>
<evidence type="ECO:0000256" key="2">
    <source>
        <dbReference type="ARBA" id="ARBA00004170"/>
    </source>
</evidence>
<dbReference type="Proteomes" id="UP000230214">
    <property type="component" value="Unassembled WGS sequence"/>
</dbReference>
<evidence type="ECO:0000256" key="6">
    <source>
        <dbReference type="ARBA" id="ARBA00023065"/>
    </source>
</evidence>
<dbReference type="PANTHER" id="PTHR11693">
    <property type="entry name" value="ATP SYNTHASE GAMMA CHAIN"/>
    <property type="match status" value="1"/>
</dbReference>
<keyword evidence="4" id="KW-0813">Transport</keyword>
<evidence type="ECO:0000313" key="10">
    <source>
        <dbReference type="EMBL" id="PIR43720.1"/>
    </source>
</evidence>
<keyword evidence="7" id="KW-0472">Membrane</keyword>
<comment type="caution">
    <text evidence="10">The sequence shown here is derived from an EMBL/GenBank/DDBJ whole genome shotgun (WGS) entry which is preliminary data.</text>
</comment>
<comment type="similarity">
    <text evidence="3">Belongs to the ATPase gamma chain family.</text>
</comment>
<organism evidence="10 11">
    <name type="scientific">candidate division WWE3 bacterium CG10_big_fil_rev_8_21_14_0_10_32_10</name>
    <dbReference type="NCBI Taxonomy" id="1975090"/>
    <lineage>
        <taxon>Bacteria</taxon>
        <taxon>Katanobacteria</taxon>
    </lineage>
</organism>
<dbReference type="GO" id="GO:0046933">
    <property type="term" value="F:proton-transporting ATP synthase activity, rotational mechanism"/>
    <property type="evidence" value="ECO:0007669"/>
    <property type="project" value="InterPro"/>
</dbReference>
<dbReference type="InterPro" id="IPR035968">
    <property type="entry name" value="ATP_synth_F1_ATPase_gsu"/>
</dbReference>
<dbReference type="PANTHER" id="PTHR11693:SF22">
    <property type="entry name" value="ATP SYNTHASE SUBUNIT GAMMA, MITOCHONDRIAL"/>
    <property type="match status" value="1"/>
</dbReference>
<dbReference type="PRINTS" id="PR00126">
    <property type="entry name" value="ATPASEGAMMA"/>
</dbReference>
<name>A0A2H0RB80_UNCKA</name>
<gene>
    <name evidence="10" type="ORF">COV24_01550</name>
</gene>
<evidence type="ECO:0000256" key="9">
    <source>
        <dbReference type="ARBA" id="ARBA00023310"/>
    </source>
</evidence>
<accession>A0A2H0RB80</accession>
<dbReference type="InterPro" id="IPR000131">
    <property type="entry name" value="ATP_synth_F1_gsu"/>
</dbReference>
<proteinExistence type="inferred from homology"/>
<evidence type="ECO:0000256" key="3">
    <source>
        <dbReference type="ARBA" id="ARBA00007681"/>
    </source>
</evidence>
<reference evidence="10 11" key="1">
    <citation type="submission" date="2017-09" db="EMBL/GenBank/DDBJ databases">
        <title>Depth-based differentiation of microbial function through sediment-hosted aquifers and enrichment of novel symbionts in the deep terrestrial subsurface.</title>
        <authorList>
            <person name="Probst A.J."/>
            <person name="Ladd B."/>
            <person name="Jarett J.K."/>
            <person name="Geller-Mcgrath D.E."/>
            <person name="Sieber C.M."/>
            <person name="Emerson J.B."/>
            <person name="Anantharaman K."/>
            <person name="Thomas B.C."/>
            <person name="Malmstrom R."/>
            <person name="Stieglmeier M."/>
            <person name="Klingl A."/>
            <person name="Woyke T."/>
            <person name="Ryan C.M."/>
            <person name="Banfield J.F."/>
        </authorList>
    </citation>
    <scope>NUCLEOTIDE SEQUENCE [LARGE SCALE GENOMIC DNA]</scope>
    <source>
        <strain evidence="10">CG10_big_fil_rev_8_21_14_0_10_32_10</strain>
    </source>
</reference>
<dbReference type="GO" id="GO:0045259">
    <property type="term" value="C:proton-transporting ATP synthase complex"/>
    <property type="evidence" value="ECO:0007669"/>
    <property type="project" value="UniProtKB-KW"/>
</dbReference>
<evidence type="ECO:0000256" key="5">
    <source>
        <dbReference type="ARBA" id="ARBA00022781"/>
    </source>
</evidence>
<dbReference type="AlphaFoldDB" id="A0A2H0RB80"/>
<dbReference type="Pfam" id="PF00231">
    <property type="entry name" value="ATP-synt"/>
    <property type="match status" value="1"/>
</dbReference>
<dbReference type="SUPFAM" id="SSF52943">
    <property type="entry name" value="ATP synthase (F1-ATPase), gamma subunit"/>
    <property type="match status" value="1"/>
</dbReference>